<evidence type="ECO:0000313" key="2">
    <source>
        <dbReference type="Proteomes" id="UP000005435"/>
    </source>
</evidence>
<dbReference type="AlphaFoldDB" id="G8LZ32"/>
<sequence>MVKENKNNIDFEIYLSMMKNKPAYRKMIQEGVFTEEQLDECILTLYKNDMKEENK</sequence>
<dbReference type="Proteomes" id="UP000005435">
    <property type="component" value="Chromosome"/>
</dbReference>
<reference evidence="1 2" key="2">
    <citation type="journal article" date="2012" name="Stand. Genomic Sci.">
        <title>Complete Genome Sequence of Clostridium clariflavum DSM 19732.</title>
        <authorList>
            <person name="Izquierdo J.A."/>
            <person name="Goodwin L."/>
            <person name="Davenport K.W."/>
            <person name="Teshima H."/>
            <person name="Bruce D."/>
            <person name="Detter C."/>
            <person name="Tapia R."/>
            <person name="Han S."/>
            <person name="Land M."/>
            <person name="Hauser L."/>
            <person name="Jeffries C.D."/>
            <person name="Han J."/>
            <person name="Pitluck S."/>
            <person name="Nolan M."/>
            <person name="Chen A."/>
            <person name="Huntemann M."/>
            <person name="Mavromatis K."/>
            <person name="Mikhailova N."/>
            <person name="Liolios K."/>
            <person name="Woyke T."/>
            <person name="Lynd L.R."/>
        </authorList>
    </citation>
    <scope>NUCLEOTIDE SEQUENCE [LARGE SCALE GENOMIC DNA]</scope>
    <source>
        <strain evidence="2">DSM 19732 / NBRC 101661 / EBR45</strain>
    </source>
</reference>
<proteinExistence type="predicted"/>
<dbReference type="EMBL" id="CP003065">
    <property type="protein sequence ID" value="AEV68976.1"/>
    <property type="molecule type" value="Genomic_DNA"/>
</dbReference>
<dbReference type="STRING" id="720554.Clocl_2399"/>
<evidence type="ECO:0000313" key="1">
    <source>
        <dbReference type="EMBL" id="AEV68976.1"/>
    </source>
</evidence>
<protein>
    <submittedName>
        <fullName evidence="1">Uncharacterized protein</fullName>
    </submittedName>
</protein>
<dbReference type="KEGG" id="ccl:Clocl_2399"/>
<name>G8LZ32_ACECE</name>
<reference evidence="2" key="1">
    <citation type="submission" date="2011-12" db="EMBL/GenBank/DDBJ databases">
        <title>Complete sequence of Clostridium clariflavum DSM 19732.</title>
        <authorList>
            <consortium name="US DOE Joint Genome Institute"/>
            <person name="Lucas S."/>
            <person name="Han J."/>
            <person name="Lapidus A."/>
            <person name="Cheng J.-F."/>
            <person name="Goodwin L."/>
            <person name="Pitluck S."/>
            <person name="Peters L."/>
            <person name="Teshima H."/>
            <person name="Detter J.C."/>
            <person name="Han C."/>
            <person name="Tapia R."/>
            <person name="Land M."/>
            <person name="Hauser L."/>
            <person name="Kyrpides N."/>
            <person name="Ivanova N."/>
            <person name="Pagani I."/>
            <person name="Kitzmiller T."/>
            <person name="Lynd L."/>
            <person name="Izquierdo J."/>
            <person name="Woyke T."/>
        </authorList>
    </citation>
    <scope>NUCLEOTIDE SEQUENCE [LARGE SCALE GENOMIC DNA]</scope>
    <source>
        <strain evidence="2">DSM 19732 / NBRC 101661 / EBR45</strain>
    </source>
</reference>
<dbReference type="RefSeq" id="WP_014255545.1">
    <property type="nucleotide sequence ID" value="NC_016627.1"/>
</dbReference>
<keyword evidence="2" id="KW-1185">Reference proteome</keyword>
<dbReference type="HOGENOM" id="CLU_3023941_0_0_9"/>
<dbReference type="eggNOG" id="ENOG502ZWYA">
    <property type="taxonomic scope" value="Bacteria"/>
</dbReference>
<gene>
    <name evidence="1" type="ordered locus">Clocl_2399</name>
</gene>
<organism evidence="1 2">
    <name type="scientific">Acetivibrio clariflavus (strain DSM 19732 / NBRC 101661 / EBR45)</name>
    <name type="common">Clostridium clariflavum</name>
    <dbReference type="NCBI Taxonomy" id="720554"/>
    <lineage>
        <taxon>Bacteria</taxon>
        <taxon>Bacillati</taxon>
        <taxon>Bacillota</taxon>
        <taxon>Clostridia</taxon>
        <taxon>Eubacteriales</taxon>
        <taxon>Oscillospiraceae</taxon>
        <taxon>Acetivibrio</taxon>
    </lineage>
</organism>
<accession>G8LZ32</accession>